<evidence type="ECO:0000313" key="1">
    <source>
        <dbReference type="EMBL" id="TCO17829.1"/>
    </source>
</evidence>
<keyword evidence="1" id="KW-0238">DNA-binding</keyword>
<dbReference type="GO" id="GO:0003677">
    <property type="term" value="F:DNA binding"/>
    <property type="evidence" value="ECO:0007669"/>
    <property type="project" value="UniProtKB-KW"/>
</dbReference>
<name>A0ABY2BE93_9ACTN</name>
<evidence type="ECO:0000313" key="2">
    <source>
        <dbReference type="Proteomes" id="UP000295818"/>
    </source>
</evidence>
<organism evidence="1 2">
    <name type="scientific">Kribbella orskensis</name>
    <dbReference type="NCBI Taxonomy" id="2512216"/>
    <lineage>
        <taxon>Bacteria</taxon>
        <taxon>Bacillati</taxon>
        <taxon>Actinomycetota</taxon>
        <taxon>Actinomycetes</taxon>
        <taxon>Propionibacteriales</taxon>
        <taxon>Kribbellaceae</taxon>
        <taxon>Kribbella</taxon>
    </lineage>
</organism>
<dbReference type="PANTHER" id="PTHR38479">
    <property type="entry name" value="LMO0824 PROTEIN"/>
    <property type="match status" value="1"/>
</dbReference>
<dbReference type="Pfam" id="PF06224">
    <property type="entry name" value="AlkZ-like"/>
    <property type="match status" value="1"/>
</dbReference>
<protein>
    <submittedName>
        <fullName evidence="1">Winged helix DNA-binding protein</fullName>
    </submittedName>
</protein>
<accession>A0ABY2BE93</accession>
<keyword evidence="2" id="KW-1185">Reference proteome</keyword>
<dbReference type="EMBL" id="SLWM01000013">
    <property type="protein sequence ID" value="TCO17829.1"/>
    <property type="molecule type" value="Genomic_DNA"/>
</dbReference>
<gene>
    <name evidence="1" type="ORF">EV644_11359</name>
</gene>
<reference evidence="1 2" key="1">
    <citation type="journal article" date="2015" name="Stand. Genomic Sci.">
        <title>Genomic Encyclopedia of Bacterial and Archaeal Type Strains, Phase III: the genomes of soil and plant-associated and newly described type strains.</title>
        <authorList>
            <person name="Whitman W.B."/>
            <person name="Woyke T."/>
            <person name="Klenk H.P."/>
            <person name="Zhou Y."/>
            <person name="Lilburn T.G."/>
            <person name="Beck B.J."/>
            <person name="De Vos P."/>
            <person name="Vandamme P."/>
            <person name="Eisen J.A."/>
            <person name="Garrity G."/>
            <person name="Hugenholtz P."/>
            <person name="Kyrpides N.C."/>
        </authorList>
    </citation>
    <scope>NUCLEOTIDE SEQUENCE [LARGE SCALE GENOMIC DNA]</scope>
    <source>
        <strain evidence="1 2">VKM Ac-2538</strain>
    </source>
</reference>
<dbReference type="Proteomes" id="UP000295818">
    <property type="component" value="Unassembled WGS sequence"/>
</dbReference>
<comment type="caution">
    <text evidence="1">The sequence shown here is derived from an EMBL/GenBank/DDBJ whole genome shotgun (WGS) entry which is preliminary data.</text>
</comment>
<dbReference type="PANTHER" id="PTHR38479:SF2">
    <property type="entry name" value="WINGED HELIX DNA-BINDING DOMAIN-CONTAINING PROTEIN"/>
    <property type="match status" value="1"/>
</dbReference>
<dbReference type="InterPro" id="IPR009351">
    <property type="entry name" value="AlkZ-like"/>
</dbReference>
<proteinExistence type="predicted"/>
<sequence length="345" mass="37017">MPHRSVRWLLAARVQANGLDRPVSEAGPGGVADVVRRTAGLQAQSWRGAAYAVRARSTATTWSDVTHAQETDRSVLRGWFMRGTLQLVATEDAGPLLGLLGRKLIKDTHRRYGELGLAGDLPDRAAEVLETYLLDNGPTGRARLGAVLVEAGLIQEPTGQAVYACIRHAGLLGKVCYGPGHDADESWVAVRDWLGAPLTLEGSADDLARRYLTAYGPATGQDFATWSGLPMPAARNALKAAATTEFVVEGESLAAVEDLPGCDLLRLVGEFDAYLLGYKDRRYALAEEHRKHIHPGGGMLRPAVVQGGVVIGSWKHAGPQVELFDESAVPEGLGAELEDLARFRS</sequence>